<evidence type="ECO:0000313" key="2">
    <source>
        <dbReference type="Proteomes" id="UP000613177"/>
    </source>
</evidence>
<accession>A0A8H7SSC0</accession>
<dbReference type="AlphaFoldDB" id="A0A8H7SSC0"/>
<keyword evidence="2" id="KW-1185">Reference proteome</keyword>
<proteinExistence type="predicted"/>
<dbReference type="Proteomes" id="UP000613177">
    <property type="component" value="Unassembled WGS sequence"/>
</dbReference>
<reference evidence="1" key="1">
    <citation type="submission" date="2021-01" db="EMBL/GenBank/DDBJ databases">
        <title>Metabolic potential, ecology and presence of endohyphal bacteria is reflected in genomic diversity of Mucoromycotina.</title>
        <authorList>
            <person name="Muszewska A."/>
            <person name="Okrasinska A."/>
            <person name="Steczkiewicz K."/>
            <person name="Drgas O."/>
            <person name="Orlowska M."/>
            <person name="Perlinska-Lenart U."/>
            <person name="Aleksandrzak-Piekarczyk T."/>
            <person name="Szatraj K."/>
            <person name="Zielenkiewicz U."/>
            <person name="Pilsyk S."/>
            <person name="Malc E."/>
            <person name="Mieczkowski P."/>
            <person name="Kruszewska J.S."/>
            <person name="Biernat P."/>
            <person name="Pawlowska J."/>
        </authorList>
    </citation>
    <scope>NUCLEOTIDE SEQUENCE</scope>
    <source>
        <strain evidence="1">WA0000018081</strain>
    </source>
</reference>
<evidence type="ECO:0000313" key="1">
    <source>
        <dbReference type="EMBL" id="KAG2233263.1"/>
    </source>
</evidence>
<sequence length="729" mass="84476">MSKDNYITYDKHKLNVLSWGDQSVDDNEEDTVQIDVSGKKLYQLFENGKDRWDQDDLFTLTAVSDFIRLYVEKLIEDSKGEIKDSGALHYVLVVPSEWEEEIREVLIRPIFVQANLISKDEHQDRLLFCSEIESVYYYLSDYFTEMIRNTILGRIVAVEENQVSIRLDLILTGNPLFDFSGSVTRPKIMNSKETSLTSDDVKNGIREFIKIKFSFNAQESTILNIMKALGNYTFISAVSNRDEEEASYLMQPFITDENISELDKHQEKLIRSIRPFDICAEISKHLPNNLEQLLPNSLVKEYSIVKFTDEYTSEIKSDDGLLQWSRFMFEYNRISFDSNFIVPKNPLYKSINNNSILHWASRYSIDAIQNSNIYGRPRILSTEHSAISSSIFLNSKPDAIMNIDVLLDSTVLSFSLLDGNGLVKEIWNHDYFVPDIGLRSLGLFFTFSEVATLNVKNSFAGVNTTAITESGSDHEDQETIVSQEEIIHIPNIYDSLCFNMWNNITENSSLIQLCDTHKGHNDNELLDIFSLENQAEFMNNLKEYISKDILNKNLTTQKAEKTAVYLKISFRPVIQDIISLVFTSLINKQLFGSYRDIQYVFHLICFNYNPQFQHILMKVLDEETDYFMYEQRIDVDHYTIPKLPNQLIQPILGQEPCSYKGFRVVFFKLKPVASLNFDEPISLEHTTEKFGDQLHLNDFTAVILHPFILKLKRLETRLNHGIQQYLRNP</sequence>
<gene>
    <name evidence="1" type="ORF">INT48_001712</name>
</gene>
<organism evidence="1 2">
    <name type="scientific">Thamnidium elegans</name>
    <dbReference type="NCBI Taxonomy" id="101142"/>
    <lineage>
        <taxon>Eukaryota</taxon>
        <taxon>Fungi</taxon>
        <taxon>Fungi incertae sedis</taxon>
        <taxon>Mucoromycota</taxon>
        <taxon>Mucoromycotina</taxon>
        <taxon>Mucoromycetes</taxon>
        <taxon>Mucorales</taxon>
        <taxon>Mucorineae</taxon>
        <taxon>Mucoraceae</taxon>
        <taxon>Thamnidium</taxon>
    </lineage>
</organism>
<protein>
    <submittedName>
        <fullName evidence="1">Uncharacterized protein</fullName>
    </submittedName>
</protein>
<name>A0A8H7SSC0_9FUNG</name>
<dbReference type="EMBL" id="JAEPRE010000085">
    <property type="protein sequence ID" value="KAG2233263.1"/>
    <property type="molecule type" value="Genomic_DNA"/>
</dbReference>
<comment type="caution">
    <text evidence="1">The sequence shown here is derived from an EMBL/GenBank/DDBJ whole genome shotgun (WGS) entry which is preliminary data.</text>
</comment>